<dbReference type="AlphaFoldDB" id="A0A1Y1VQI0"/>
<dbReference type="PANTHER" id="PTHR33798">
    <property type="entry name" value="FLAVOPROTEIN OXYGENASE"/>
    <property type="match status" value="1"/>
</dbReference>
<accession>A0A1Y1VQI0</accession>
<comment type="cofactor">
    <cofactor evidence="1">
        <name>FMN</name>
        <dbReference type="ChEBI" id="CHEBI:58210"/>
    </cofactor>
</comment>
<evidence type="ECO:0000313" key="6">
    <source>
        <dbReference type="EMBL" id="ORX63530.1"/>
    </source>
</evidence>
<reference evidence="6 7" key="2">
    <citation type="submission" date="2016-08" db="EMBL/GenBank/DDBJ databases">
        <title>Pervasive Adenine N6-methylation of Active Genes in Fungi.</title>
        <authorList>
            <consortium name="DOE Joint Genome Institute"/>
            <person name="Mondo S.J."/>
            <person name="Dannebaum R.O."/>
            <person name="Kuo R.C."/>
            <person name="Labutti K."/>
            <person name="Haridas S."/>
            <person name="Kuo A."/>
            <person name="Salamov A."/>
            <person name="Ahrendt S.R."/>
            <person name="Lipzen A."/>
            <person name="Sullivan W."/>
            <person name="Andreopoulos W.B."/>
            <person name="Clum A."/>
            <person name="Lindquist E."/>
            <person name="Daum C."/>
            <person name="Ramamoorthy G.K."/>
            <person name="Gryganskyi A."/>
            <person name="Culley D."/>
            <person name="Magnuson J.K."/>
            <person name="James T.Y."/>
            <person name="O'Malley M.A."/>
            <person name="Stajich J.E."/>
            <person name="Spatafora J.W."/>
            <person name="Visel A."/>
            <person name="Grigoriev I.V."/>
        </authorList>
    </citation>
    <scope>NUCLEOTIDE SEQUENCE [LARGE SCALE GENOMIC DNA]</scope>
    <source>
        <strain evidence="6 7">S4</strain>
    </source>
</reference>
<proteinExistence type="inferred from homology"/>
<dbReference type="SUPFAM" id="SSF50475">
    <property type="entry name" value="FMN-binding split barrel"/>
    <property type="match status" value="1"/>
</dbReference>
<dbReference type="Proteomes" id="UP000193944">
    <property type="component" value="Unassembled WGS sequence"/>
</dbReference>
<reference evidence="6 7" key="1">
    <citation type="submission" date="2016-08" db="EMBL/GenBank/DDBJ databases">
        <title>A Parts List for Fungal Cellulosomes Revealed by Comparative Genomics.</title>
        <authorList>
            <consortium name="DOE Joint Genome Institute"/>
            <person name="Haitjema C.H."/>
            <person name="Gilmore S.P."/>
            <person name="Henske J.K."/>
            <person name="Solomon K.V."/>
            <person name="De Groot R."/>
            <person name="Kuo A."/>
            <person name="Mondo S.J."/>
            <person name="Salamov A.A."/>
            <person name="Labutti K."/>
            <person name="Zhao Z."/>
            <person name="Chiniquy J."/>
            <person name="Barry K."/>
            <person name="Brewer H.M."/>
            <person name="Purvine S.O."/>
            <person name="Wright A.T."/>
            <person name="Boxma B."/>
            <person name="Van Alen T."/>
            <person name="Hackstein J.H."/>
            <person name="Baker S.E."/>
            <person name="Grigoriev I.V."/>
            <person name="O'Malley M.A."/>
        </authorList>
    </citation>
    <scope>NUCLEOTIDE SEQUENCE [LARGE SCALE GENOMIC DNA]</scope>
    <source>
        <strain evidence="6 7">S4</strain>
    </source>
</reference>
<keyword evidence="3" id="KW-0288">FMN</keyword>
<gene>
    <name evidence="6" type="ORF">BCR32DRAFT_251540</name>
</gene>
<evidence type="ECO:0000256" key="3">
    <source>
        <dbReference type="ARBA" id="ARBA00022643"/>
    </source>
</evidence>
<evidence type="ECO:0000256" key="1">
    <source>
        <dbReference type="ARBA" id="ARBA00001917"/>
    </source>
</evidence>
<comment type="similarity">
    <text evidence="4">Belongs to the flavoredoxin family.</text>
</comment>
<evidence type="ECO:0000256" key="4">
    <source>
        <dbReference type="ARBA" id="ARBA00038054"/>
    </source>
</evidence>
<dbReference type="InterPro" id="IPR012349">
    <property type="entry name" value="Split_barrel_FMN-bd"/>
</dbReference>
<dbReference type="GO" id="GO:0010181">
    <property type="term" value="F:FMN binding"/>
    <property type="evidence" value="ECO:0007669"/>
    <property type="project" value="InterPro"/>
</dbReference>
<comment type="caution">
    <text evidence="6">The sequence shown here is derived from an EMBL/GenBank/DDBJ whole genome shotgun (WGS) entry which is preliminary data.</text>
</comment>
<dbReference type="EMBL" id="MCFG01000619">
    <property type="protein sequence ID" value="ORX63530.1"/>
    <property type="molecule type" value="Genomic_DNA"/>
</dbReference>
<evidence type="ECO:0000259" key="5">
    <source>
        <dbReference type="SMART" id="SM00903"/>
    </source>
</evidence>
<dbReference type="InterPro" id="IPR002563">
    <property type="entry name" value="Flavin_Rdtase-like_dom"/>
</dbReference>
<keyword evidence="2" id="KW-0285">Flavoprotein</keyword>
<dbReference type="Pfam" id="PF01613">
    <property type="entry name" value="Flavin_Reduct"/>
    <property type="match status" value="1"/>
</dbReference>
<dbReference type="Gene3D" id="2.30.110.10">
    <property type="entry name" value="Electron Transport, Fmn-binding Protein, Chain A"/>
    <property type="match status" value="1"/>
</dbReference>
<dbReference type="PANTHER" id="PTHR33798:SF5">
    <property type="entry name" value="FLAVIN REDUCTASE LIKE DOMAIN-CONTAINING PROTEIN"/>
    <property type="match status" value="1"/>
</dbReference>
<feature type="domain" description="Flavin reductase like" evidence="5">
    <location>
        <begin position="90"/>
        <end position="249"/>
    </location>
</feature>
<organism evidence="6 7">
    <name type="scientific">Anaeromyces robustus</name>
    <dbReference type="NCBI Taxonomy" id="1754192"/>
    <lineage>
        <taxon>Eukaryota</taxon>
        <taxon>Fungi</taxon>
        <taxon>Fungi incertae sedis</taxon>
        <taxon>Chytridiomycota</taxon>
        <taxon>Chytridiomycota incertae sedis</taxon>
        <taxon>Neocallimastigomycetes</taxon>
        <taxon>Neocallimastigales</taxon>
        <taxon>Neocallimastigaceae</taxon>
        <taxon>Anaeromyces</taxon>
    </lineage>
</organism>
<protein>
    <recommendedName>
        <fullName evidence="5">Flavin reductase like domain-containing protein</fullName>
    </recommendedName>
</protein>
<sequence>MTLSLIRSLPKFSTASNIFSTLSSNVIKRNLCRTTPNQLFFCKKNPAKFELKKIEIPNDTWKKGTPQMIPSGKPITYEPKELKNMIKFALGTLVSSTSLVSTISASGVANTAPFAFCNCICPNPPIICITVLKNPDGSLKDTQVNIEATKEFGVSVVSDWFLESSISTNATLSPDEDEFEKIGLTKMAASVIKVPLVAQSAVNFECKVVSSTQYHDENGNETSVVYYGKVVKVHANEEIYNNKTGNFDYEKFKLITRVDGHYSKVNNIIEVEQK</sequence>
<dbReference type="OrthoDB" id="10250990at2759"/>
<evidence type="ECO:0000313" key="7">
    <source>
        <dbReference type="Proteomes" id="UP000193944"/>
    </source>
</evidence>
<dbReference type="SMART" id="SM00903">
    <property type="entry name" value="Flavin_Reduct"/>
    <property type="match status" value="1"/>
</dbReference>
<evidence type="ECO:0000256" key="2">
    <source>
        <dbReference type="ARBA" id="ARBA00022630"/>
    </source>
</evidence>
<keyword evidence="7" id="KW-1185">Reference proteome</keyword>
<name>A0A1Y1VQI0_9FUNG</name>